<keyword evidence="2" id="KW-1185">Reference proteome</keyword>
<name>A0A392VIZ8_9FABA</name>
<comment type="caution">
    <text evidence="1">The sequence shown here is derived from an EMBL/GenBank/DDBJ whole genome shotgun (WGS) entry which is preliminary data.</text>
</comment>
<dbReference type="EMBL" id="LXQA011191066">
    <property type="protein sequence ID" value="MCI88364.1"/>
    <property type="molecule type" value="Genomic_DNA"/>
</dbReference>
<feature type="non-terminal residue" evidence="1">
    <location>
        <position position="1"/>
    </location>
</feature>
<sequence>SFSTSTASFMAVVTDGVVLFTAPSSGVAYAL</sequence>
<organism evidence="1 2">
    <name type="scientific">Trifolium medium</name>
    <dbReference type="NCBI Taxonomy" id="97028"/>
    <lineage>
        <taxon>Eukaryota</taxon>
        <taxon>Viridiplantae</taxon>
        <taxon>Streptophyta</taxon>
        <taxon>Embryophyta</taxon>
        <taxon>Tracheophyta</taxon>
        <taxon>Spermatophyta</taxon>
        <taxon>Magnoliopsida</taxon>
        <taxon>eudicotyledons</taxon>
        <taxon>Gunneridae</taxon>
        <taxon>Pentapetalae</taxon>
        <taxon>rosids</taxon>
        <taxon>fabids</taxon>
        <taxon>Fabales</taxon>
        <taxon>Fabaceae</taxon>
        <taxon>Papilionoideae</taxon>
        <taxon>50 kb inversion clade</taxon>
        <taxon>NPAAA clade</taxon>
        <taxon>Hologalegina</taxon>
        <taxon>IRL clade</taxon>
        <taxon>Trifolieae</taxon>
        <taxon>Trifolium</taxon>
    </lineage>
</organism>
<reference evidence="1 2" key="1">
    <citation type="journal article" date="2018" name="Front. Plant Sci.">
        <title>Red Clover (Trifolium pratense) and Zigzag Clover (T. medium) - A Picture of Genomic Similarities and Differences.</title>
        <authorList>
            <person name="Dluhosova J."/>
            <person name="Istvanek J."/>
            <person name="Nedelnik J."/>
            <person name="Repkova J."/>
        </authorList>
    </citation>
    <scope>NUCLEOTIDE SEQUENCE [LARGE SCALE GENOMIC DNA]</scope>
    <source>
        <strain evidence="2">cv. 10/8</strain>
        <tissue evidence="1">Leaf</tissue>
    </source>
</reference>
<accession>A0A392VIZ8</accession>
<protein>
    <submittedName>
        <fullName evidence="1">Uncharacterized protein</fullName>
    </submittedName>
</protein>
<proteinExistence type="predicted"/>
<evidence type="ECO:0000313" key="2">
    <source>
        <dbReference type="Proteomes" id="UP000265520"/>
    </source>
</evidence>
<dbReference type="Proteomes" id="UP000265520">
    <property type="component" value="Unassembled WGS sequence"/>
</dbReference>
<dbReference type="AlphaFoldDB" id="A0A392VIZ8"/>
<evidence type="ECO:0000313" key="1">
    <source>
        <dbReference type="EMBL" id="MCI88364.1"/>
    </source>
</evidence>